<keyword evidence="1" id="KW-1003">Cell membrane</keyword>
<evidence type="ECO:0000313" key="7">
    <source>
        <dbReference type="Proteomes" id="UP000000602"/>
    </source>
</evidence>
<evidence type="ECO:0000313" key="6">
    <source>
        <dbReference type="EMBL" id="CAG35492.1"/>
    </source>
</evidence>
<dbReference type="PANTHER" id="PTHR37481:SF1">
    <property type="entry name" value="LIPOPOLYSACCHARIDE EXPORT SYSTEM PROTEIN LPTC"/>
    <property type="match status" value="1"/>
</dbReference>
<dbReference type="InterPro" id="IPR052363">
    <property type="entry name" value="LPS_export_LptC"/>
</dbReference>
<dbReference type="GO" id="GO:0015221">
    <property type="term" value="F:lipopolysaccharide transmembrane transporter activity"/>
    <property type="evidence" value="ECO:0007669"/>
    <property type="project" value="InterPro"/>
</dbReference>
<dbReference type="RefSeq" id="WP_011188008.1">
    <property type="nucleotide sequence ID" value="NC_006138.1"/>
</dbReference>
<keyword evidence="2" id="KW-0997">Cell inner membrane</keyword>
<dbReference type="GO" id="GO:0030288">
    <property type="term" value="C:outer membrane-bounded periplasmic space"/>
    <property type="evidence" value="ECO:0007669"/>
    <property type="project" value="TreeGrafter"/>
</dbReference>
<dbReference type="AlphaFoldDB" id="Q6AQ81"/>
<evidence type="ECO:0000256" key="4">
    <source>
        <dbReference type="ARBA" id="ARBA00022989"/>
    </source>
</evidence>
<keyword evidence="7" id="KW-1185">Reference proteome</keyword>
<evidence type="ECO:0000256" key="3">
    <source>
        <dbReference type="ARBA" id="ARBA00022692"/>
    </source>
</evidence>
<accession>Q6AQ81</accession>
<evidence type="ECO:0000256" key="1">
    <source>
        <dbReference type="ARBA" id="ARBA00022475"/>
    </source>
</evidence>
<dbReference type="InterPro" id="IPR026265">
    <property type="entry name" value="LptC"/>
</dbReference>
<dbReference type="eggNOG" id="COG3117">
    <property type="taxonomic scope" value="Bacteria"/>
</dbReference>
<gene>
    <name evidence="6" type="ordered locus">DP0763</name>
</gene>
<keyword evidence="3" id="KW-0812">Transmembrane</keyword>
<dbReference type="NCBIfam" id="TIGR04409">
    <property type="entry name" value="LptC_YrbK"/>
    <property type="match status" value="1"/>
</dbReference>
<dbReference type="PANTHER" id="PTHR37481">
    <property type="entry name" value="LIPOPOLYSACCHARIDE EXPORT SYSTEM PROTEIN LPTC"/>
    <property type="match status" value="1"/>
</dbReference>
<dbReference type="KEGG" id="dps:DP0763"/>
<name>Q6AQ81_DESPS</name>
<proteinExistence type="predicted"/>
<dbReference type="Pfam" id="PF06835">
    <property type="entry name" value="LptC"/>
    <property type="match status" value="1"/>
</dbReference>
<evidence type="ECO:0000256" key="2">
    <source>
        <dbReference type="ARBA" id="ARBA00022519"/>
    </source>
</evidence>
<dbReference type="Proteomes" id="UP000000602">
    <property type="component" value="Chromosome"/>
</dbReference>
<dbReference type="GO" id="GO:0017089">
    <property type="term" value="F:glycolipid transfer activity"/>
    <property type="evidence" value="ECO:0007669"/>
    <property type="project" value="TreeGrafter"/>
</dbReference>
<protein>
    <recommendedName>
        <fullName evidence="8">LPS export ABC transporter periplasmic protein LptC</fullName>
    </recommendedName>
</protein>
<sequence length="191" mass="21475">MIRRNKVWVIPLIFILTFPLWKIPVGNFLSPRGDFNPKGKKDIVQGQSFIMQKVVISQFEGDKKNTVIRAQKASTGTTSKIFTLTDIDADLYDETNNITKVRSKTALYNQGTEILTLLGDVVVTKLDKDQQLFSQKLIHNGKKKSIFCPDKTLIVSGANTIRGGSFFYNLISKDYAFGGRVYCTLKSDITL</sequence>
<keyword evidence="5" id="KW-0472">Membrane</keyword>
<dbReference type="OrthoDB" id="5431669at2"/>
<evidence type="ECO:0000256" key="5">
    <source>
        <dbReference type="ARBA" id="ARBA00023136"/>
    </source>
</evidence>
<dbReference type="InterPro" id="IPR010664">
    <property type="entry name" value="LipoPS_assembly_LptC-rel"/>
</dbReference>
<organism evidence="6 7">
    <name type="scientific">Desulfotalea psychrophila (strain LSv54 / DSM 12343)</name>
    <dbReference type="NCBI Taxonomy" id="177439"/>
    <lineage>
        <taxon>Bacteria</taxon>
        <taxon>Pseudomonadati</taxon>
        <taxon>Thermodesulfobacteriota</taxon>
        <taxon>Desulfobulbia</taxon>
        <taxon>Desulfobulbales</taxon>
        <taxon>Desulfocapsaceae</taxon>
        <taxon>Desulfotalea</taxon>
    </lineage>
</organism>
<dbReference type="Gene3D" id="2.60.450.10">
    <property type="entry name" value="Lipopolysaccharide (LPS) transport protein A like domain"/>
    <property type="match status" value="1"/>
</dbReference>
<keyword evidence="4" id="KW-1133">Transmembrane helix</keyword>
<dbReference type="HOGENOM" id="CLU_1432445_0_0_7"/>
<dbReference type="STRING" id="177439.DP0763"/>
<dbReference type="GO" id="GO:0005886">
    <property type="term" value="C:plasma membrane"/>
    <property type="evidence" value="ECO:0007669"/>
    <property type="project" value="InterPro"/>
</dbReference>
<dbReference type="EMBL" id="CR522870">
    <property type="protein sequence ID" value="CAG35492.1"/>
    <property type="molecule type" value="Genomic_DNA"/>
</dbReference>
<reference evidence="7" key="1">
    <citation type="journal article" date="2004" name="Environ. Microbiol.">
        <title>The genome of Desulfotalea psychrophila, a sulfate-reducing bacterium from permanently cold Arctic sediments.</title>
        <authorList>
            <person name="Rabus R."/>
            <person name="Ruepp A."/>
            <person name="Frickey T."/>
            <person name="Rattei T."/>
            <person name="Fartmann B."/>
            <person name="Stark M."/>
            <person name="Bauer M."/>
            <person name="Zibat A."/>
            <person name="Lombardot T."/>
            <person name="Becker I."/>
            <person name="Amann J."/>
            <person name="Gellner K."/>
            <person name="Teeling H."/>
            <person name="Leuschner W.D."/>
            <person name="Gloeckner F.-O."/>
            <person name="Lupas A.N."/>
            <person name="Amann R."/>
            <person name="Klenk H.-P."/>
        </authorList>
    </citation>
    <scope>NUCLEOTIDE SEQUENCE [LARGE SCALE GENOMIC DNA]</scope>
    <source>
        <strain evidence="7">DSM 12343 / LSv54</strain>
    </source>
</reference>
<evidence type="ECO:0008006" key="8">
    <source>
        <dbReference type="Google" id="ProtNLM"/>
    </source>
</evidence>